<dbReference type="InParanoid" id="A0A2J6SK16"/>
<evidence type="ECO:0000259" key="2">
    <source>
        <dbReference type="Pfam" id="PF05199"/>
    </source>
</evidence>
<dbReference type="PANTHER" id="PTHR11552">
    <property type="entry name" value="GLUCOSE-METHANOL-CHOLINE GMC OXIDOREDUCTASE"/>
    <property type="match status" value="1"/>
</dbReference>
<dbReference type="AlphaFoldDB" id="A0A2J6SK16"/>
<dbReference type="GO" id="GO:0050660">
    <property type="term" value="F:flavin adenine dinucleotide binding"/>
    <property type="evidence" value="ECO:0007669"/>
    <property type="project" value="InterPro"/>
</dbReference>
<comment type="similarity">
    <text evidence="1">Belongs to the GMC oxidoreductase family.</text>
</comment>
<dbReference type="GO" id="GO:0016614">
    <property type="term" value="F:oxidoreductase activity, acting on CH-OH group of donors"/>
    <property type="evidence" value="ECO:0007669"/>
    <property type="project" value="InterPro"/>
</dbReference>
<dbReference type="InterPro" id="IPR036188">
    <property type="entry name" value="FAD/NAD-bd_sf"/>
</dbReference>
<dbReference type="RefSeq" id="XP_024727984.1">
    <property type="nucleotide sequence ID" value="XM_024873528.1"/>
</dbReference>
<feature type="non-terminal residue" evidence="3">
    <location>
        <position position="57"/>
    </location>
</feature>
<dbReference type="STRING" id="1095630.A0A2J6SK16"/>
<reference evidence="3 4" key="1">
    <citation type="submission" date="2016-04" db="EMBL/GenBank/DDBJ databases">
        <title>A degradative enzymes factory behind the ericoid mycorrhizal symbiosis.</title>
        <authorList>
            <consortium name="DOE Joint Genome Institute"/>
            <person name="Martino E."/>
            <person name="Morin E."/>
            <person name="Grelet G."/>
            <person name="Kuo A."/>
            <person name="Kohler A."/>
            <person name="Daghino S."/>
            <person name="Barry K."/>
            <person name="Choi C."/>
            <person name="Cichocki N."/>
            <person name="Clum A."/>
            <person name="Copeland A."/>
            <person name="Hainaut M."/>
            <person name="Haridas S."/>
            <person name="Labutti K."/>
            <person name="Lindquist E."/>
            <person name="Lipzen A."/>
            <person name="Khouja H.-R."/>
            <person name="Murat C."/>
            <person name="Ohm R."/>
            <person name="Olson A."/>
            <person name="Spatafora J."/>
            <person name="Veneault-Fourrey C."/>
            <person name="Henrissat B."/>
            <person name="Grigoriev I."/>
            <person name="Martin F."/>
            <person name="Perotto S."/>
        </authorList>
    </citation>
    <scope>NUCLEOTIDE SEQUENCE [LARGE SCALE GENOMIC DNA]</scope>
    <source>
        <strain evidence="3 4">E</strain>
    </source>
</reference>
<dbReference type="PANTHER" id="PTHR11552:SF100">
    <property type="entry name" value="DEHYDROGENASE, PUTATIVE (AFU_ORTHOLOGUE AFUA_5G00630)-RELATED"/>
    <property type="match status" value="1"/>
</dbReference>
<dbReference type="GeneID" id="36581608"/>
<name>A0A2J6SK16_9HELO</name>
<gene>
    <name evidence="3" type="ORF">K444DRAFT_513959</name>
</gene>
<protein>
    <recommendedName>
        <fullName evidence="2">Glucose-methanol-choline oxidoreductase C-terminal domain-containing protein</fullName>
    </recommendedName>
</protein>
<keyword evidence="4" id="KW-1185">Reference proteome</keyword>
<organism evidence="3 4">
    <name type="scientific">Hyaloscypha bicolor E</name>
    <dbReference type="NCBI Taxonomy" id="1095630"/>
    <lineage>
        <taxon>Eukaryota</taxon>
        <taxon>Fungi</taxon>
        <taxon>Dikarya</taxon>
        <taxon>Ascomycota</taxon>
        <taxon>Pezizomycotina</taxon>
        <taxon>Leotiomycetes</taxon>
        <taxon>Helotiales</taxon>
        <taxon>Hyaloscyphaceae</taxon>
        <taxon>Hyaloscypha</taxon>
        <taxon>Hyaloscypha bicolor</taxon>
    </lineage>
</organism>
<dbReference type="OrthoDB" id="269227at2759"/>
<dbReference type="Pfam" id="PF05199">
    <property type="entry name" value="GMC_oxred_C"/>
    <property type="match status" value="1"/>
</dbReference>
<feature type="domain" description="Glucose-methanol-choline oxidoreductase C-terminal" evidence="2">
    <location>
        <begin position="3"/>
        <end position="48"/>
    </location>
</feature>
<evidence type="ECO:0000313" key="4">
    <source>
        <dbReference type="Proteomes" id="UP000235371"/>
    </source>
</evidence>
<evidence type="ECO:0000256" key="1">
    <source>
        <dbReference type="ARBA" id="ARBA00010790"/>
    </source>
</evidence>
<dbReference type="SUPFAM" id="SSF51905">
    <property type="entry name" value="FAD/NAD(P)-binding domain"/>
    <property type="match status" value="1"/>
</dbReference>
<dbReference type="Gene3D" id="3.50.50.60">
    <property type="entry name" value="FAD/NAD(P)-binding domain"/>
    <property type="match status" value="1"/>
</dbReference>
<feature type="non-terminal residue" evidence="3">
    <location>
        <position position="1"/>
    </location>
</feature>
<dbReference type="InterPro" id="IPR007867">
    <property type="entry name" value="GMC_OxRtase_C"/>
</dbReference>
<dbReference type="EMBL" id="KZ613912">
    <property type="protein sequence ID" value="PMD51080.1"/>
    <property type="molecule type" value="Genomic_DNA"/>
</dbReference>
<dbReference type="InterPro" id="IPR012132">
    <property type="entry name" value="GMC_OxRdtase"/>
</dbReference>
<sequence length="57" mass="6033">PIGSEYNPIAMLDSEFRVRGVDGLRVIDASVSPIIPGAFQAVATTMVGQKSSEVILE</sequence>
<dbReference type="Proteomes" id="UP000235371">
    <property type="component" value="Unassembled WGS sequence"/>
</dbReference>
<evidence type="ECO:0000313" key="3">
    <source>
        <dbReference type="EMBL" id="PMD51080.1"/>
    </source>
</evidence>
<accession>A0A2J6SK16</accession>
<proteinExistence type="inferred from homology"/>